<feature type="region of interest" description="Disordered" evidence="5">
    <location>
        <begin position="1"/>
        <end position="22"/>
    </location>
</feature>
<feature type="transmembrane region" description="Helical" evidence="6">
    <location>
        <begin position="273"/>
        <end position="296"/>
    </location>
</feature>
<dbReference type="PANTHER" id="PTHR31310">
    <property type="match status" value="1"/>
</dbReference>
<protein>
    <recommendedName>
        <fullName evidence="7">Inositolphosphotransferase Aur1/Ipt1 domain-containing protein</fullName>
    </recommendedName>
</protein>
<feature type="transmembrane region" description="Helical" evidence="6">
    <location>
        <begin position="303"/>
        <end position="323"/>
    </location>
</feature>
<dbReference type="PANTHER" id="PTHR31310:SF7">
    <property type="entry name" value="PA-PHOSPHATASE RELATED-FAMILY PROTEIN DDB_G0268928"/>
    <property type="match status" value="1"/>
</dbReference>
<reference evidence="8" key="1">
    <citation type="submission" date="2020-02" db="EMBL/GenBank/DDBJ databases">
        <authorList>
            <person name="Meier V. D."/>
        </authorList>
    </citation>
    <scope>NUCLEOTIDE SEQUENCE</scope>
    <source>
        <strain evidence="8">AVDCRST_MAG13</strain>
    </source>
</reference>
<gene>
    <name evidence="8" type="ORF">AVDCRST_MAG13-3219</name>
</gene>
<feature type="transmembrane region" description="Helical" evidence="6">
    <location>
        <begin position="329"/>
        <end position="347"/>
    </location>
</feature>
<organism evidence="8">
    <name type="scientific">uncultured Solirubrobacteraceae bacterium</name>
    <dbReference type="NCBI Taxonomy" id="1162706"/>
    <lineage>
        <taxon>Bacteria</taxon>
        <taxon>Bacillati</taxon>
        <taxon>Actinomycetota</taxon>
        <taxon>Thermoleophilia</taxon>
        <taxon>Solirubrobacterales</taxon>
        <taxon>Solirubrobacteraceae</taxon>
        <taxon>environmental samples</taxon>
    </lineage>
</organism>
<feature type="transmembrane region" description="Helical" evidence="6">
    <location>
        <begin position="207"/>
        <end position="227"/>
    </location>
</feature>
<evidence type="ECO:0000256" key="6">
    <source>
        <dbReference type="SAM" id="Phobius"/>
    </source>
</evidence>
<dbReference type="GO" id="GO:0016020">
    <property type="term" value="C:membrane"/>
    <property type="evidence" value="ECO:0007669"/>
    <property type="project" value="UniProtKB-SubCell"/>
</dbReference>
<dbReference type="InterPro" id="IPR026841">
    <property type="entry name" value="Aur1/Ipt1"/>
</dbReference>
<dbReference type="InterPro" id="IPR052185">
    <property type="entry name" value="IPC_Synthase-Related"/>
</dbReference>
<evidence type="ECO:0000256" key="1">
    <source>
        <dbReference type="ARBA" id="ARBA00004141"/>
    </source>
</evidence>
<comment type="subcellular location">
    <subcellularLocation>
        <location evidence="1">Membrane</location>
        <topology evidence="1">Multi-pass membrane protein</topology>
    </subcellularLocation>
</comment>
<feature type="domain" description="Inositolphosphotransferase Aur1/Ipt1" evidence="7">
    <location>
        <begin position="147"/>
        <end position="339"/>
    </location>
</feature>
<keyword evidence="2 6" id="KW-0812">Transmembrane</keyword>
<feature type="transmembrane region" description="Helical" evidence="6">
    <location>
        <begin position="111"/>
        <end position="128"/>
    </location>
</feature>
<keyword evidence="4 6" id="KW-0472">Membrane</keyword>
<dbReference type="Pfam" id="PF14378">
    <property type="entry name" value="PAP2_3"/>
    <property type="match status" value="1"/>
</dbReference>
<dbReference type="Gene3D" id="1.20.144.10">
    <property type="entry name" value="Phosphatidic acid phosphatase type 2/haloperoxidase"/>
    <property type="match status" value="1"/>
</dbReference>
<evidence type="ECO:0000256" key="3">
    <source>
        <dbReference type="ARBA" id="ARBA00022989"/>
    </source>
</evidence>
<evidence type="ECO:0000256" key="4">
    <source>
        <dbReference type="ARBA" id="ARBA00023136"/>
    </source>
</evidence>
<evidence type="ECO:0000256" key="2">
    <source>
        <dbReference type="ARBA" id="ARBA00022692"/>
    </source>
</evidence>
<evidence type="ECO:0000256" key="5">
    <source>
        <dbReference type="SAM" id="MobiDB-lite"/>
    </source>
</evidence>
<accession>A0A6J4TAY7</accession>
<feature type="transmembrane region" description="Helical" evidence="6">
    <location>
        <begin position="181"/>
        <end position="200"/>
    </location>
</feature>
<evidence type="ECO:0000259" key="7">
    <source>
        <dbReference type="Pfam" id="PF14378"/>
    </source>
</evidence>
<sequence length="361" mass="39204">MATHLDTRPGPRPAHAAPSPEPPLRWREALAAPVVAVGALITALLATDAAGFRFRDPDHVAARYFAAVGLAVVLVVALDVVLRARRATGSRRPSREAMREVRRSRWTPRRMLVAGGALLSFYVTYLSYRNLKGALPLLRPGDLFDRQLAELDRDLFLGNDPAVLLHDLLGVGLPTHVLSTVYAAFILFLPLCLGLTLVFSPDLATSLFFATALSINWLLGIASYYLLPALGPIYADPATFAGLPYSEVTRLQEMLLDHRTAFLRDPDTGTPQAIAAFASLHIAMSVTPLVAAYLLGLGRRVKLALWTWLVVTTVATIYLGWHYVVDDVAGLAMGALSLLMARALMGYDVRAARAAWRTAAS</sequence>
<feature type="transmembrane region" description="Helical" evidence="6">
    <location>
        <begin position="64"/>
        <end position="82"/>
    </location>
</feature>
<name>A0A6J4TAY7_9ACTN</name>
<evidence type="ECO:0000313" key="8">
    <source>
        <dbReference type="EMBL" id="CAA9518473.1"/>
    </source>
</evidence>
<keyword evidence="3 6" id="KW-1133">Transmembrane helix</keyword>
<feature type="transmembrane region" description="Helical" evidence="6">
    <location>
        <begin position="29"/>
        <end position="52"/>
    </location>
</feature>
<dbReference type="AlphaFoldDB" id="A0A6J4TAY7"/>
<proteinExistence type="predicted"/>
<dbReference type="EMBL" id="CADCVO010000515">
    <property type="protein sequence ID" value="CAA9518473.1"/>
    <property type="molecule type" value="Genomic_DNA"/>
</dbReference>